<reference evidence="1" key="1">
    <citation type="submission" date="2022-04" db="EMBL/GenBank/DDBJ databases">
        <title>Jade perch genome.</title>
        <authorList>
            <person name="Chao B."/>
        </authorList>
    </citation>
    <scope>NUCLEOTIDE SEQUENCE</scope>
    <source>
        <strain evidence="1">CB-2022</strain>
    </source>
</reference>
<organism evidence="1 2">
    <name type="scientific">Scortum barcoo</name>
    <name type="common">barcoo grunter</name>
    <dbReference type="NCBI Taxonomy" id="214431"/>
    <lineage>
        <taxon>Eukaryota</taxon>
        <taxon>Metazoa</taxon>
        <taxon>Chordata</taxon>
        <taxon>Craniata</taxon>
        <taxon>Vertebrata</taxon>
        <taxon>Euteleostomi</taxon>
        <taxon>Actinopterygii</taxon>
        <taxon>Neopterygii</taxon>
        <taxon>Teleostei</taxon>
        <taxon>Neoteleostei</taxon>
        <taxon>Acanthomorphata</taxon>
        <taxon>Eupercaria</taxon>
        <taxon>Centrarchiformes</taxon>
        <taxon>Terapontoidei</taxon>
        <taxon>Terapontidae</taxon>
        <taxon>Scortum</taxon>
    </lineage>
</organism>
<accession>A0ACB8WX51</accession>
<keyword evidence="2" id="KW-1185">Reference proteome</keyword>
<dbReference type="Proteomes" id="UP000831701">
    <property type="component" value="Chromosome 5"/>
</dbReference>
<sequence length="126" mass="14241">MRSDFREQPQPCPHPSRCTSLRCAYQHGRLCGGLRFLRAPAWCSQTFTAVRLNRLLKPQVHLLGLPRGTGWLAPKMVWQYLSSHVPHPRLHTCHQTRCARLNESSLLTSSADKRDVTSGVALSANR</sequence>
<gene>
    <name evidence="1" type="ORF">L3Q82_022857</name>
</gene>
<proteinExistence type="predicted"/>
<comment type="caution">
    <text evidence="1">The sequence shown here is derived from an EMBL/GenBank/DDBJ whole genome shotgun (WGS) entry which is preliminary data.</text>
</comment>
<evidence type="ECO:0000313" key="1">
    <source>
        <dbReference type="EMBL" id="KAI3372360.1"/>
    </source>
</evidence>
<protein>
    <submittedName>
        <fullName evidence="1">Uncharacterized protein</fullName>
    </submittedName>
</protein>
<evidence type="ECO:0000313" key="2">
    <source>
        <dbReference type="Proteomes" id="UP000831701"/>
    </source>
</evidence>
<dbReference type="EMBL" id="CM041535">
    <property type="protein sequence ID" value="KAI3372360.1"/>
    <property type="molecule type" value="Genomic_DNA"/>
</dbReference>
<name>A0ACB8WX51_9TELE</name>